<dbReference type="Pfam" id="PF13901">
    <property type="entry name" value="RH_dom"/>
    <property type="match status" value="1"/>
</dbReference>
<dbReference type="GeneID" id="100904603"/>
<comment type="subcellular location">
    <subcellularLocation>
        <location evidence="1">Late endosome</location>
    </subcellularLocation>
</comment>
<dbReference type="InterPro" id="IPR051366">
    <property type="entry name" value="DEF8"/>
</dbReference>
<keyword evidence="4" id="KW-0677">Repeat</keyword>
<dbReference type="InterPro" id="IPR037213">
    <property type="entry name" value="Run_dom_sf"/>
</dbReference>
<dbReference type="CDD" id="cd17679">
    <property type="entry name" value="RUN_PLEKHM1"/>
    <property type="match status" value="1"/>
</dbReference>
<feature type="domain" description="Phorbol-ester/DAG-type" evidence="10">
    <location>
        <begin position="672"/>
        <end position="726"/>
    </location>
</feature>
<proteinExistence type="predicted"/>
<organism evidence="12 13">
    <name type="scientific">Galendromus occidentalis</name>
    <name type="common">western predatory mite</name>
    <dbReference type="NCBI Taxonomy" id="34638"/>
    <lineage>
        <taxon>Eukaryota</taxon>
        <taxon>Metazoa</taxon>
        <taxon>Ecdysozoa</taxon>
        <taxon>Arthropoda</taxon>
        <taxon>Chelicerata</taxon>
        <taxon>Arachnida</taxon>
        <taxon>Acari</taxon>
        <taxon>Parasitiformes</taxon>
        <taxon>Mesostigmata</taxon>
        <taxon>Gamasina</taxon>
        <taxon>Phytoseioidea</taxon>
        <taxon>Phytoseiidae</taxon>
        <taxon>Typhlodrominae</taxon>
        <taxon>Galendromus</taxon>
    </lineage>
</organism>
<feature type="region of interest" description="Disordered" evidence="9">
    <location>
        <begin position="740"/>
        <end position="770"/>
    </location>
</feature>
<dbReference type="PROSITE" id="PS50826">
    <property type="entry name" value="RUN"/>
    <property type="match status" value="1"/>
</dbReference>
<evidence type="ECO:0000259" key="10">
    <source>
        <dbReference type="PROSITE" id="PS50081"/>
    </source>
</evidence>
<keyword evidence="6" id="KW-0863">Zinc-finger</keyword>
<evidence type="ECO:0000313" key="13">
    <source>
        <dbReference type="RefSeq" id="XP_003740629.1"/>
    </source>
</evidence>
<evidence type="ECO:0000256" key="3">
    <source>
        <dbReference type="ARBA" id="ARBA00022723"/>
    </source>
</evidence>
<keyword evidence="8" id="KW-0072">Autophagy</keyword>
<keyword evidence="2" id="KW-0597">Phosphoprotein</keyword>
<dbReference type="InterPro" id="IPR025258">
    <property type="entry name" value="RH_dom"/>
</dbReference>
<dbReference type="InterPro" id="IPR004012">
    <property type="entry name" value="Run_dom"/>
</dbReference>
<keyword evidence="7" id="KW-0862">Zinc</keyword>
<sequence>MSLNIFKQPSVQDLVKDVYLRKTLARYTVATVKDVQMEALRNPERKITQGDVANRFCEVIEAIFLHGSKGRLTKMMSDVFGGSRLPKPDFWDLVMLYTHRDDLQTLSSLDQITTDVGRCRAWVRLVITDGTLSSFVECISQDVKALPSFYRSSAFLRDPELVAIVIRLLSSLLSHVKVSLPLNVASLNVWQKQPLLLSGFWKDGGDEDVQPVMRGVDVDDYFISDDAAHNKKGSAGKVSSHRLPIARDRGCEESLRDLVLSKSIAQEIEQALEKNRQEEESRQNDETDRQSGASEDVRQLLNELQLDSDEGFRTLEERDEPIVAVASPQPELKEEEGTEDKCLTSSVEHQGAEGSEETVRSWAGGMVESSLGWSSPFSDPGTHDGGGERVTGMLTQEKHEDEGVEEASFDSILNSYTKHIAVNPLVSPVGTPELSNMLSQVYGSKANPPSLAAYLRDESDDANQDGETDGVDDDFEVIPKPAREDERTLELLENIGRIPKEFGLDQQNFECFGCKCSIGMIFGPYRKCSLDGHLYCQECFSGGKDEPAEEHVVPARVVHDWDLRANPVCRFNKMFLLKYEQEPLMDIRELNPVLYAVVPQLAAIQSLRRQLGFLRLYLFSCSDNVSLQLQKMVWPREYLYEHVHLYSTSDLLSVPSGTLQRLLEKACTFASKHVLSCQLCGQKGFFCELCNDPKMIFPFHMAETHFCELCSALYHRQCMLTHGNSCNKCERRRLREEKLAREEERFSEDNVNQNVEAEASGQLQEAVLPE</sequence>
<dbReference type="SUPFAM" id="SSF140741">
    <property type="entry name" value="RUN domain-like"/>
    <property type="match status" value="1"/>
</dbReference>
<evidence type="ECO:0000313" key="12">
    <source>
        <dbReference type="Proteomes" id="UP000694867"/>
    </source>
</evidence>
<keyword evidence="12" id="KW-1185">Reference proteome</keyword>
<evidence type="ECO:0000256" key="7">
    <source>
        <dbReference type="ARBA" id="ARBA00022833"/>
    </source>
</evidence>
<dbReference type="RefSeq" id="XP_003740629.1">
    <property type="nucleotide sequence ID" value="XM_003740581.2"/>
</dbReference>
<reference evidence="13" key="1">
    <citation type="submission" date="2025-08" db="UniProtKB">
        <authorList>
            <consortium name="RefSeq"/>
        </authorList>
    </citation>
    <scope>IDENTIFICATION</scope>
</reference>
<evidence type="ECO:0000256" key="2">
    <source>
        <dbReference type="ARBA" id="ARBA00022553"/>
    </source>
</evidence>
<feature type="region of interest" description="Disordered" evidence="9">
    <location>
        <begin position="273"/>
        <end position="296"/>
    </location>
</feature>
<feature type="compositionally biased region" description="Basic and acidic residues" evidence="9">
    <location>
        <begin position="273"/>
        <end position="289"/>
    </location>
</feature>
<dbReference type="SMART" id="SM01175">
    <property type="entry name" value="DUF4206"/>
    <property type="match status" value="1"/>
</dbReference>
<name>A0AAJ6QQM4_9ACAR</name>
<dbReference type="GO" id="GO:0008270">
    <property type="term" value="F:zinc ion binding"/>
    <property type="evidence" value="ECO:0007669"/>
    <property type="project" value="UniProtKB-KW"/>
</dbReference>
<dbReference type="Gene3D" id="1.20.58.900">
    <property type="match status" value="1"/>
</dbReference>
<accession>A0AAJ6QQM4</accession>
<dbReference type="PANTHER" id="PTHR12326:SF12">
    <property type="entry name" value="PLECKSTRIN HOMOLOGY AND RUN DOMAIN CONTAINING M1"/>
    <property type="match status" value="1"/>
</dbReference>
<dbReference type="PANTHER" id="PTHR12326">
    <property type="entry name" value="PLECKSTRIN HOMOLOGY DOMAIN CONTAINING PROTEIN"/>
    <property type="match status" value="1"/>
</dbReference>
<dbReference type="CTD" id="9842"/>
<dbReference type="PROSITE" id="PS50081">
    <property type="entry name" value="ZF_DAG_PE_2"/>
    <property type="match status" value="1"/>
</dbReference>
<evidence type="ECO:0000256" key="6">
    <source>
        <dbReference type="ARBA" id="ARBA00022771"/>
    </source>
</evidence>
<dbReference type="GO" id="GO:0006914">
    <property type="term" value="P:autophagy"/>
    <property type="evidence" value="ECO:0007669"/>
    <property type="project" value="UniProtKB-KW"/>
</dbReference>
<gene>
    <name evidence="13" type="primary">LOC100904603</name>
</gene>
<protein>
    <submittedName>
        <fullName evidence="13">Pleckstrin homology domain-containing family M member 1</fullName>
    </submittedName>
</protein>
<keyword evidence="5" id="KW-0967">Endosome</keyword>
<feature type="domain" description="RUN" evidence="11">
    <location>
        <begin position="47"/>
        <end position="185"/>
    </location>
</feature>
<dbReference type="AlphaFoldDB" id="A0AAJ6QQM4"/>
<evidence type="ECO:0000256" key="4">
    <source>
        <dbReference type="ARBA" id="ARBA00022737"/>
    </source>
</evidence>
<evidence type="ECO:0000256" key="9">
    <source>
        <dbReference type="SAM" id="MobiDB-lite"/>
    </source>
</evidence>
<evidence type="ECO:0000256" key="1">
    <source>
        <dbReference type="ARBA" id="ARBA00004603"/>
    </source>
</evidence>
<evidence type="ECO:0000256" key="8">
    <source>
        <dbReference type="ARBA" id="ARBA00023006"/>
    </source>
</evidence>
<evidence type="ECO:0000256" key="5">
    <source>
        <dbReference type="ARBA" id="ARBA00022753"/>
    </source>
</evidence>
<evidence type="ECO:0000259" key="11">
    <source>
        <dbReference type="PROSITE" id="PS50826"/>
    </source>
</evidence>
<dbReference type="InterPro" id="IPR047326">
    <property type="entry name" value="RUN_PLEKHM1"/>
</dbReference>
<dbReference type="KEGG" id="goe:100904603"/>
<dbReference type="GO" id="GO:0005770">
    <property type="term" value="C:late endosome"/>
    <property type="evidence" value="ECO:0007669"/>
    <property type="project" value="UniProtKB-SubCell"/>
</dbReference>
<dbReference type="Pfam" id="PF02759">
    <property type="entry name" value="RUN"/>
    <property type="match status" value="1"/>
</dbReference>
<dbReference type="SMART" id="SM00593">
    <property type="entry name" value="RUN"/>
    <property type="match status" value="1"/>
</dbReference>
<feature type="region of interest" description="Disordered" evidence="9">
    <location>
        <begin position="312"/>
        <end position="390"/>
    </location>
</feature>
<dbReference type="InterPro" id="IPR002219">
    <property type="entry name" value="PKC_DAG/PE"/>
</dbReference>
<keyword evidence="3" id="KW-0479">Metal-binding</keyword>
<dbReference type="Proteomes" id="UP000694867">
    <property type="component" value="Unplaced"/>
</dbReference>